<keyword evidence="1" id="KW-0808">Transferase</keyword>
<evidence type="ECO:0000256" key="2">
    <source>
        <dbReference type="ARBA" id="ARBA00022723"/>
    </source>
</evidence>
<dbReference type="AlphaFoldDB" id="A0A8S3YYZ4"/>
<keyword evidence="2" id="KW-0479">Metal-binding</keyword>
<dbReference type="PANTHER" id="PTHR21208">
    <property type="entry name" value="ADP-DEPENDENT GLUCOKINASE"/>
    <property type="match status" value="1"/>
</dbReference>
<keyword evidence="6" id="KW-1133">Transmembrane helix</keyword>
<evidence type="ECO:0000256" key="5">
    <source>
        <dbReference type="ARBA" id="ARBA00023152"/>
    </source>
</evidence>
<dbReference type="OrthoDB" id="5847021at2759"/>
<dbReference type="InterPro" id="IPR007666">
    <property type="entry name" value="ADP_PFK/GK"/>
</dbReference>
<keyword evidence="6" id="KW-0812">Transmembrane</keyword>
<dbReference type="SUPFAM" id="SSF53613">
    <property type="entry name" value="Ribokinase-like"/>
    <property type="match status" value="1"/>
</dbReference>
<dbReference type="InterPro" id="IPR029056">
    <property type="entry name" value="Ribokinase-like"/>
</dbReference>
<feature type="transmembrane region" description="Helical" evidence="6">
    <location>
        <begin position="7"/>
        <end position="26"/>
    </location>
</feature>
<dbReference type="GO" id="GO:0046872">
    <property type="term" value="F:metal ion binding"/>
    <property type="evidence" value="ECO:0007669"/>
    <property type="project" value="UniProtKB-KW"/>
</dbReference>
<dbReference type="EMBL" id="CAJHNH020000913">
    <property type="protein sequence ID" value="CAG5120521.1"/>
    <property type="molecule type" value="Genomic_DNA"/>
</dbReference>
<keyword evidence="6" id="KW-0472">Membrane</keyword>
<keyword evidence="8" id="KW-1185">Reference proteome</keyword>
<evidence type="ECO:0000256" key="4">
    <source>
        <dbReference type="ARBA" id="ARBA00022842"/>
    </source>
</evidence>
<evidence type="ECO:0000313" key="7">
    <source>
        <dbReference type="EMBL" id="CAG5120521.1"/>
    </source>
</evidence>
<dbReference type="Proteomes" id="UP000678393">
    <property type="component" value="Unassembled WGS sequence"/>
</dbReference>
<proteinExistence type="predicted"/>
<evidence type="ECO:0000256" key="1">
    <source>
        <dbReference type="ARBA" id="ARBA00022679"/>
    </source>
</evidence>
<dbReference type="Gene3D" id="3.40.1190.20">
    <property type="match status" value="1"/>
</dbReference>
<dbReference type="GO" id="GO:0005783">
    <property type="term" value="C:endoplasmic reticulum"/>
    <property type="evidence" value="ECO:0007669"/>
    <property type="project" value="TreeGrafter"/>
</dbReference>
<dbReference type="Pfam" id="PF04587">
    <property type="entry name" value="ADP_PFK_GK"/>
    <property type="match status" value="1"/>
</dbReference>
<dbReference type="GO" id="GO:0006006">
    <property type="term" value="P:glucose metabolic process"/>
    <property type="evidence" value="ECO:0007669"/>
    <property type="project" value="TreeGrafter"/>
</dbReference>
<dbReference type="PROSITE" id="PS51255">
    <property type="entry name" value="ADPK"/>
    <property type="match status" value="1"/>
</dbReference>
<evidence type="ECO:0000313" key="8">
    <source>
        <dbReference type="Proteomes" id="UP000678393"/>
    </source>
</evidence>
<keyword evidence="5" id="KW-0324">Glycolysis</keyword>
<dbReference type="GO" id="GO:0006096">
    <property type="term" value="P:glycolytic process"/>
    <property type="evidence" value="ECO:0007669"/>
    <property type="project" value="UniProtKB-KW"/>
</dbReference>
<evidence type="ECO:0008006" key="9">
    <source>
        <dbReference type="Google" id="ProtNLM"/>
    </source>
</evidence>
<keyword evidence="3" id="KW-0418">Kinase</keyword>
<organism evidence="7 8">
    <name type="scientific">Candidula unifasciata</name>
    <dbReference type="NCBI Taxonomy" id="100452"/>
    <lineage>
        <taxon>Eukaryota</taxon>
        <taxon>Metazoa</taxon>
        <taxon>Spiralia</taxon>
        <taxon>Lophotrochozoa</taxon>
        <taxon>Mollusca</taxon>
        <taxon>Gastropoda</taxon>
        <taxon>Heterobranchia</taxon>
        <taxon>Euthyneura</taxon>
        <taxon>Panpulmonata</taxon>
        <taxon>Eupulmonata</taxon>
        <taxon>Stylommatophora</taxon>
        <taxon>Helicina</taxon>
        <taxon>Helicoidea</taxon>
        <taxon>Geomitridae</taxon>
        <taxon>Candidula</taxon>
    </lineage>
</organism>
<keyword evidence="4" id="KW-0460">Magnesium</keyword>
<reference evidence="7" key="1">
    <citation type="submission" date="2021-04" db="EMBL/GenBank/DDBJ databases">
        <authorList>
            <consortium name="Molecular Ecology Group"/>
        </authorList>
    </citation>
    <scope>NUCLEOTIDE SEQUENCE</scope>
</reference>
<evidence type="ECO:0000256" key="3">
    <source>
        <dbReference type="ARBA" id="ARBA00022777"/>
    </source>
</evidence>
<dbReference type="GO" id="GO:0043843">
    <property type="term" value="F:ADP-specific glucokinase activity"/>
    <property type="evidence" value="ECO:0007669"/>
    <property type="project" value="TreeGrafter"/>
</dbReference>
<accession>A0A8S3YYZ4</accession>
<name>A0A8S3YYZ4_9EUPU</name>
<gene>
    <name evidence="7" type="ORF">CUNI_LOCUS6079</name>
</gene>
<comment type="caution">
    <text evidence="7">The sequence shown here is derived from an EMBL/GenBank/DDBJ whole genome shotgun (WGS) entry which is preliminary data.</text>
</comment>
<evidence type="ECO:0000256" key="6">
    <source>
        <dbReference type="SAM" id="Phobius"/>
    </source>
</evidence>
<sequence>MFIPSRATLILAICFAVISILFYKYADYADGDLDVVERNIIKSWTKFVRPPKKQFKKLAVGVNSNIDIIVPGVALLDALSISPGDKKNHDVLGGLRDLQETFAYYFARGSAAERSFTDSEVFQKIIKAAGRLNNIQHFIGGNAALMATKASNLFPSLRIHFVGPVGPLLQTLMPVAIEIPNSCRIPQDEIHLIMEYKVGEQWGSATSPVANRFITSHDLSNAQIIMLEPFFESIKTFQPDLIILSGFQILDSQGPEFFKERLDKAVSLLREVPPSVPIHLELASMADKEFVKQIIDKIVPNVDSLGLNEQEIVFSSKASDGPHHDHFDHDEHGQPEIHVISDIILWFLQNYGYSSKNPDARLTRIHFHSLTYHIVAVVESHWSNVEQATAAGTQVAGHQACDIPQLKAELMELQIPLRFKLFSGDEERVFDGNNPVLSWRKDGYLFVFSPVLVCKNPTKTVGLGDAISATGLMFSEFHPRSNV</sequence>
<protein>
    <recommendedName>
        <fullName evidence="9">ADP-dependent glucokinase</fullName>
    </recommendedName>
</protein>
<dbReference type="PANTHER" id="PTHR21208:SF0">
    <property type="entry name" value="ADP-DEPENDENT GLUCOKINASE"/>
    <property type="match status" value="1"/>
</dbReference>